<gene>
    <name evidence="7 11" type="primary">aroQ</name>
    <name evidence="11" type="ORF">E6K72_11305</name>
</gene>
<evidence type="ECO:0000256" key="5">
    <source>
        <dbReference type="ARBA" id="ARBA00012060"/>
    </source>
</evidence>
<keyword evidence="6 7" id="KW-0456">Lyase</keyword>
<organism evidence="11 12">
    <name type="scientific">Eiseniibacteriota bacterium</name>
    <dbReference type="NCBI Taxonomy" id="2212470"/>
    <lineage>
        <taxon>Bacteria</taxon>
        <taxon>Candidatus Eiseniibacteriota</taxon>
    </lineage>
</organism>
<dbReference type="GO" id="GO:0008652">
    <property type="term" value="P:amino acid biosynthetic process"/>
    <property type="evidence" value="ECO:0007669"/>
    <property type="project" value="UniProtKB-KW"/>
</dbReference>
<evidence type="ECO:0000256" key="9">
    <source>
        <dbReference type="PIRSR" id="PIRSR001399-2"/>
    </source>
</evidence>
<comment type="pathway">
    <text evidence="2 7">Metabolic intermediate biosynthesis; chorismate biosynthesis; chorismate from D-erythrose 4-phosphate and phosphoenolpyruvate: step 3/7.</text>
</comment>
<dbReference type="NCBIfam" id="NF003805">
    <property type="entry name" value="PRK05395.1-2"/>
    <property type="match status" value="1"/>
</dbReference>
<evidence type="ECO:0000313" key="11">
    <source>
        <dbReference type="EMBL" id="TMQ50582.1"/>
    </source>
</evidence>
<dbReference type="Proteomes" id="UP000317716">
    <property type="component" value="Unassembled WGS sequence"/>
</dbReference>
<dbReference type="EC" id="4.2.1.10" evidence="5 7"/>
<feature type="active site" description="Proton donor" evidence="7 8">
    <location>
        <position position="100"/>
    </location>
</feature>
<dbReference type="GO" id="GO:0019631">
    <property type="term" value="P:quinate catabolic process"/>
    <property type="evidence" value="ECO:0007669"/>
    <property type="project" value="TreeGrafter"/>
</dbReference>
<keyword evidence="7" id="KW-0057">Aromatic amino acid biosynthesis</keyword>
<name>A0A538SGU1_UNCEI</name>
<keyword evidence="7" id="KW-0028">Amino-acid biosynthesis</keyword>
<dbReference type="AlphaFoldDB" id="A0A538SGU1"/>
<dbReference type="HAMAP" id="MF_00169">
    <property type="entry name" value="AroQ"/>
    <property type="match status" value="1"/>
</dbReference>
<dbReference type="Pfam" id="PF01220">
    <property type="entry name" value="DHquinase_II"/>
    <property type="match status" value="1"/>
</dbReference>
<evidence type="ECO:0000256" key="4">
    <source>
        <dbReference type="ARBA" id="ARBA00011193"/>
    </source>
</evidence>
<dbReference type="PANTHER" id="PTHR21272">
    <property type="entry name" value="CATABOLIC 3-DEHYDROQUINASE"/>
    <property type="match status" value="1"/>
</dbReference>
<comment type="catalytic activity">
    <reaction evidence="1 7">
        <text>3-dehydroquinate = 3-dehydroshikimate + H2O</text>
        <dbReference type="Rhea" id="RHEA:21096"/>
        <dbReference type="ChEBI" id="CHEBI:15377"/>
        <dbReference type="ChEBI" id="CHEBI:16630"/>
        <dbReference type="ChEBI" id="CHEBI:32364"/>
        <dbReference type="EC" id="4.2.1.10"/>
    </reaction>
</comment>
<dbReference type="PROSITE" id="PS01029">
    <property type="entry name" value="DEHYDROQUINASE_II"/>
    <property type="match status" value="1"/>
</dbReference>
<dbReference type="SUPFAM" id="SSF52304">
    <property type="entry name" value="Type II 3-dehydroquinate dehydratase"/>
    <property type="match status" value="1"/>
</dbReference>
<comment type="caution">
    <text evidence="11">The sequence shown here is derived from an EMBL/GenBank/DDBJ whole genome shotgun (WGS) entry which is preliminary data.</text>
</comment>
<evidence type="ECO:0000256" key="3">
    <source>
        <dbReference type="ARBA" id="ARBA00011037"/>
    </source>
</evidence>
<dbReference type="CDD" id="cd00466">
    <property type="entry name" value="DHQase_II"/>
    <property type="match status" value="1"/>
</dbReference>
<sequence>MPRILVLHGPNLGALGHREPDVYGRVSLETIDRGLQSLAAELGCELECRQTNHEGVLIDALHNARTVADGVLLNPGGLTHTSVALRDAVAAAGLPVVEVHVSNPAAREHFRHTSVISGAALGLVQGFGAESYGLALRALAGVLSRAARA</sequence>
<comment type="subunit">
    <text evidence="4 7">Homododecamer.</text>
</comment>
<dbReference type="GO" id="GO:0009073">
    <property type="term" value="P:aromatic amino acid family biosynthetic process"/>
    <property type="evidence" value="ECO:0007669"/>
    <property type="project" value="UniProtKB-KW"/>
</dbReference>
<evidence type="ECO:0000313" key="12">
    <source>
        <dbReference type="Proteomes" id="UP000317716"/>
    </source>
</evidence>
<feature type="binding site" evidence="7 9">
    <location>
        <position position="80"/>
    </location>
    <ligand>
        <name>substrate</name>
    </ligand>
</feature>
<evidence type="ECO:0000256" key="10">
    <source>
        <dbReference type="PIRSR" id="PIRSR001399-3"/>
    </source>
</evidence>
<dbReference type="EMBL" id="VBOS01000407">
    <property type="protein sequence ID" value="TMQ50582.1"/>
    <property type="molecule type" value="Genomic_DNA"/>
</dbReference>
<dbReference type="InterPro" id="IPR018509">
    <property type="entry name" value="DHquinase_II_CS"/>
</dbReference>
<evidence type="ECO:0000256" key="2">
    <source>
        <dbReference type="ARBA" id="ARBA00004902"/>
    </source>
</evidence>
<dbReference type="NCBIfam" id="NF003807">
    <property type="entry name" value="PRK05395.1-4"/>
    <property type="match status" value="1"/>
</dbReference>
<dbReference type="Gene3D" id="3.40.50.9100">
    <property type="entry name" value="Dehydroquinase, class II"/>
    <property type="match status" value="1"/>
</dbReference>
<reference evidence="11 12" key="1">
    <citation type="journal article" date="2019" name="Nat. Microbiol.">
        <title>Mediterranean grassland soil C-N compound turnover is dependent on rainfall and depth, and is mediated by genomically divergent microorganisms.</title>
        <authorList>
            <person name="Diamond S."/>
            <person name="Andeer P.F."/>
            <person name="Li Z."/>
            <person name="Crits-Christoph A."/>
            <person name="Burstein D."/>
            <person name="Anantharaman K."/>
            <person name="Lane K.R."/>
            <person name="Thomas B.C."/>
            <person name="Pan C."/>
            <person name="Northen T.R."/>
            <person name="Banfield J.F."/>
        </authorList>
    </citation>
    <scope>NUCLEOTIDE SEQUENCE [LARGE SCALE GENOMIC DNA]</scope>
    <source>
        <strain evidence="11">WS_2</strain>
    </source>
</reference>
<dbReference type="NCBIfam" id="NF003806">
    <property type="entry name" value="PRK05395.1-3"/>
    <property type="match status" value="1"/>
</dbReference>
<dbReference type="GO" id="GO:0009423">
    <property type="term" value="P:chorismate biosynthetic process"/>
    <property type="evidence" value="ECO:0007669"/>
    <property type="project" value="UniProtKB-UniRule"/>
</dbReference>
<evidence type="ECO:0000256" key="1">
    <source>
        <dbReference type="ARBA" id="ARBA00001864"/>
    </source>
</evidence>
<evidence type="ECO:0000256" key="8">
    <source>
        <dbReference type="PIRSR" id="PIRSR001399-1"/>
    </source>
</evidence>
<dbReference type="GO" id="GO:0003855">
    <property type="term" value="F:3-dehydroquinate dehydratase activity"/>
    <property type="evidence" value="ECO:0007669"/>
    <property type="project" value="UniProtKB-UniRule"/>
</dbReference>
<evidence type="ECO:0000256" key="7">
    <source>
        <dbReference type="HAMAP-Rule" id="MF_00169"/>
    </source>
</evidence>
<dbReference type="InterPro" id="IPR001874">
    <property type="entry name" value="DHquinase_II"/>
</dbReference>
<comment type="similarity">
    <text evidence="3 7">Belongs to the type-II 3-dehydroquinase family.</text>
</comment>
<proteinExistence type="inferred from homology"/>
<comment type="function">
    <text evidence="7">Catalyzes a trans-dehydration via an enolate intermediate.</text>
</comment>
<feature type="binding site" evidence="7 9">
    <location>
        <position position="111"/>
    </location>
    <ligand>
        <name>substrate</name>
    </ligand>
</feature>
<feature type="active site" description="Proton acceptor" evidence="7 8">
    <location>
        <position position="23"/>
    </location>
</feature>
<feature type="site" description="Transition state stabilizer" evidence="7 10">
    <location>
        <position position="18"/>
    </location>
</feature>
<dbReference type="InterPro" id="IPR036441">
    <property type="entry name" value="DHquinase_II_sf"/>
</dbReference>
<feature type="binding site" evidence="7 9">
    <location>
        <position position="74"/>
    </location>
    <ligand>
        <name>substrate</name>
    </ligand>
</feature>
<feature type="binding site" evidence="7 9">
    <location>
        <begin position="101"/>
        <end position="102"/>
    </location>
    <ligand>
        <name>substrate</name>
    </ligand>
</feature>
<evidence type="ECO:0000256" key="6">
    <source>
        <dbReference type="ARBA" id="ARBA00023239"/>
    </source>
</evidence>
<protein>
    <recommendedName>
        <fullName evidence="5 7">3-dehydroquinate dehydratase</fullName>
        <shortName evidence="7">3-dehydroquinase</shortName>
        <ecNumber evidence="5 7">4.2.1.10</ecNumber>
    </recommendedName>
    <alternativeName>
        <fullName evidence="7">Type II DHQase</fullName>
    </alternativeName>
</protein>
<dbReference type="UniPathway" id="UPA00053">
    <property type="reaction ID" value="UER00086"/>
</dbReference>
<feature type="binding site" evidence="7 9">
    <location>
        <position position="87"/>
    </location>
    <ligand>
        <name>substrate</name>
    </ligand>
</feature>
<dbReference type="PANTHER" id="PTHR21272:SF3">
    <property type="entry name" value="CATABOLIC 3-DEHYDROQUINASE"/>
    <property type="match status" value="1"/>
</dbReference>
<dbReference type="PIRSF" id="PIRSF001399">
    <property type="entry name" value="DHquinase_II"/>
    <property type="match status" value="1"/>
</dbReference>
<accession>A0A538SGU1</accession>
<dbReference type="NCBIfam" id="TIGR01088">
    <property type="entry name" value="aroQ"/>
    <property type="match status" value="1"/>
</dbReference>